<dbReference type="Pfam" id="PF03732">
    <property type="entry name" value="Retrotrans_gag"/>
    <property type="match status" value="1"/>
</dbReference>
<evidence type="ECO:0000256" key="1">
    <source>
        <dbReference type="ARBA" id="ARBA00004193"/>
    </source>
</evidence>
<evidence type="ECO:0000256" key="9">
    <source>
        <dbReference type="ARBA" id="ARBA00023136"/>
    </source>
</evidence>
<dbReference type="InterPro" id="IPR058209">
    <property type="entry name" value="TPR_BSK1_C"/>
</dbReference>
<keyword evidence="8" id="KW-0067">ATP-binding</keyword>
<dbReference type="AlphaFoldDB" id="A0ABD0ULW2"/>
<keyword evidence="9" id="KW-0472">Membrane</keyword>
<feature type="compositionally biased region" description="Polar residues" evidence="11">
    <location>
        <begin position="770"/>
        <end position="779"/>
    </location>
</feature>
<feature type="domain" description="Protein kinase" evidence="12">
    <location>
        <begin position="59"/>
        <end position="407"/>
    </location>
</feature>
<dbReference type="PROSITE" id="PS50011">
    <property type="entry name" value="PROTEIN_KINASE_DOM"/>
    <property type="match status" value="1"/>
</dbReference>
<evidence type="ECO:0000256" key="10">
    <source>
        <dbReference type="ARBA" id="ARBA00023288"/>
    </source>
</evidence>
<dbReference type="Proteomes" id="UP001552299">
    <property type="component" value="Unassembled WGS sequence"/>
</dbReference>
<dbReference type="Gene3D" id="3.30.200.20">
    <property type="entry name" value="Phosphorylase Kinase, domain 1"/>
    <property type="match status" value="1"/>
</dbReference>
<evidence type="ECO:0000259" key="12">
    <source>
        <dbReference type="PROSITE" id="PS50011"/>
    </source>
</evidence>
<organism evidence="13 14">
    <name type="scientific">Dendrobium thyrsiflorum</name>
    <name type="common">Pinecone-like raceme dendrobium</name>
    <name type="synonym">Orchid</name>
    <dbReference type="NCBI Taxonomy" id="117978"/>
    <lineage>
        <taxon>Eukaryota</taxon>
        <taxon>Viridiplantae</taxon>
        <taxon>Streptophyta</taxon>
        <taxon>Embryophyta</taxon>
        <taxon>Tracheophyta</taxon>
        <taxon>Spermatophyta</taxon>
        <taxon>Magnoliopsida</taxon>
        <taxon>Liliopsida</taxon>
        <taxon>Asparagales</taxon>
        <taxon>Orchidaceae</taxon>
        <taxon>Epidendroideae</taxon>
        <taxon>Malaxideae</taxon>
        <taxon>Dendrobiinae</taxon>
        <taxon>Dendrobium</taxon>
    </lineage>
</organism>
<dbReference type="InterPro" id="IPR011990">
    <property type="entry name" value="TPR-like_helical_dom_sf"/>
</dbReference>
<feature type="region of interest" description="Disordered" evidence="11">
    <location>
        <begin position="758"/>
        <end position="779"/>
    </location>
</feature>
<evidence type="ECO:0000256" key="8">
    <source>
        <dbReference type="ARBA" id="ARBA00022840"/>
    </source>
</evidence>
<dbReference type="PANTHER" id="PTHR45863:SF47">
    <property type="entry name" value="SERINE_THREONINE-PROTEIN KINASE BSK3"/>
    <property type="match status" value="1"/>
</dbReference>
<comment type="caution">
    <text evidence="13">The sequence shown here is derived from an EMBL/GenBank/DDBJ whole genome shotgun (WGS) entry which is preliminary data.</text>
</comment>
<dbReference type="Pfam" id="PF25575">
    <property type="entry name" value="TPR_BSK1_C"/>
    <property type="match status" value="1"/>
</dbReference>
<proteinExistence type="predicted"/>
<dbReference type="GO" id="GO:0004674">
    <property type="term" value="F:protein serine/threonine kinase activity"/>
    <property type="evidence" value="ECO:0007669"/>
    <property type="project" value="UniProtKB-KW"/>
</dbReference>
<reference evidence="13 14" key="1">
    <citation type="journal article" date="2024" name="Plant Biotechnol. J.">
        <title>Dendrobium thyrsiflorum genome and its molecular insights into genes involved in important horticultural traits.</title>
        <authorList>
            <person name="Chen B."/>
            <person name="Wang J.Y."/>
            <person name="Zheng P.J."/>
            <person name="Li K.L."/>
            <person name="Liang Y.M."/>
            <person name="Chen X.F."/>
            <person name="Zhang C."/>
            <person name="Zhao X."/>
            <person name="He X."/>
            <person name="Zhang G.Q."/>
            <person name="Liu Z.J."/>
            <person name="Xu Q."/>
        </authorList>
    </citation>
    <scope>NUCLEOTIDE SEQUENCE [LARGE SCALE GENOMIC DNA]</scope>
    <source>
        <strain evidence="13">GZMU011</strain>
    </source>
</reference>
<dbReference type="Pfam" id="PF07714">
    <property type="entry name" value="PK_Tyr_Ser-Thr"/>
    <property type="match status" value="1"/>
</dbReference>
<evidence type="ECO:0000256" key="7">
    <source>
        <dbReference type="ARBA" id="ARBA00022777"/>
    </source>
</evidence>
<gene>
    <name evidence="13" type="ORF">M5K25_017025</name>
</gene>
<dbReference type="SUPFAM" id="SSF56112">
    <property type="entry name" value="Protein kinase-like (PK-like)"/>
    <property type="match status" value="1"/>
</dbReference>
<dbReference type="InterPro" id="IPR005162">
    <property type="entry name" value="Retrotrans_gag_dom"/>
</dbReference>
<dbReference type="GO" id="GO:0005524">
    <property type="term" value="F:ATP binding"/>
    <property type="evidence" value="ECO:0007669"/>
    <property type="project" value="UniProtKB-KW"/>
</dbReference>
<accession>A0ABD0ULW2</accession>
<sequence>MGSSSSKLLACCWGSQLKGTVLEAPDVVREDKADSYELPPYQEFSFDQLRLATSGFAAENIVSEHGEKAPNVVYKGKLDATRRIAVKRFNRSAWPDVRQFLCWHQELGVWYIGFFNAVLVKEHLICPNCHPFAIVSSQKFENRRSRGRRKVLAVKKERRTSKLPLAQPEQDRWGRSSCDRRTGAAGGKLGWTEASSQDLIRFNISLPLPLSLIQDQEEEQLLLPHLVLTGGEAQPMKWPMRLRVVLYLAEALEYCTSKGRALYHDLNAYRVLFDDDCNPRLSCFGLMKNSRDGKSYSTNLAFTPPEYLRTGRVTPESVIYSFGTLLLDVFSGKHIPPSHALDLIRDRNFHMLTDSCLEGQFSNEDGTEVVRLASRRSSRIVGASRSNSHQSRNQSMNYRQPISASFYPGGQNVAGEGTSGPSLEERIRKMEESHNKILQLLRETRQPALQQREEVLLPRDPPGIEEVQPEHLQAEIHLPPPRRHPRSLQDNELADTASSTHPSQTGQQHLIPPDLHEDLAQPYVAELPRDTLRRELRKLVREEFPVGANRRIIKDSSHLSGIRQNEGESLKEYFQRFSTEARQIPGVDPELLRGVFMGGLRPGPFYSALMRDTVPSYADLIHRIEAQISADEAINAHKKQFGQIGGKRKSTPGEDNSSSQRKKPANYNLPPRPAQPRREFQQVEEYTPLNTSRTNVLMAIRDQENIKWPNPLKPNVGNQEQYCYFHRSRGHTTEACKQLKDEIERLIQQGYLRQFVKDPPTWEKTGPAGGQNQPQQTQPLNKIQMVPSYVLMDMPHGGASSVESLSLSPLGEACLRMDLTAIHEILEKIGYKDDEGTANEFIDVGTMVSPTVFARRSLSYLMIDNPQEALNDAMQALLICPTWPTALYLQSAALFALGMDNEAREALKDGSSLEAKKNGSSGR</sequence>
<dbReference type="InterPro" id="IPR001245">
    <property type="entry name" value="Ser-Thr/Tyr_kinase_cat_dom"/>
</dbReference>
<feature type="region of interest" description="Disordered" evidence="11">
    <location>
        <begin position="639"/>
        <end position="679"/>
    </location>
</feature>
<evidence type="ECO:0000256" key="6">
    <source>
        <dbReference type="ARBA" id="ARBA00022741"/>
    </source>
</evidence>
<evidence type="ECO:0000256" key="11">
    <source>
        <dbReference type="SAM" id="MobiDB-lite"/>
    </source>
</evidence>
<dbReference type="InterPro" id="IPR045845">
    <property type="entry name" value="BSK"/>
</dbReference>
<keyword evidence="4" id="KW-0808">Transferase</keyword>
<feature type="compositionally biased region" description="Basic residues" evidence="11">
    <location>
        <begin position="639"/>
        <end position="650"/>
    </location>
</feature>
<evidence type="ECO:0000256" key="4">
    <source>
        <dbReference type="ARBA" id="ARBA00022679"/>
    </source>
</evidence>
<feature type="compositionally biased region" description="Polar residues" evidence="11">
    <location>
        <begin position="496"/>
        <end position="508"/>
    </location>
</feature>
<evidence type="ECO:0000313" key="13">
    <source>
        <dbReference type="EMBL" id="KAL0913560.1"/>
    </source>
</evidence>
<keyword evidence="5" id="KW-0519">Myristate</keyword>
<evidence type="ECO:0000256" key="3">
    <source>
        <dbReference type="ARBA" id="ARBA00022527"/>
    </source>
</evidence>
<feature type="compositionally biased region" description="Low complexity" evidence="11">
    <location>
        <begin position="384"/>
        <end position="395"/>
    </location>
</feature>
<dbReference type="InterPro" id="IPR011009">
    <property type="entry name" value="Kinase-like_dom_sf"/>
</dbReference>
<dbReference type="InterPro" id="IPR000719">
    <property type="entry name" value="Prot_kinase_dom"/>
</dbReference>
<keyword evidence="2" id="KW-1003">Cell membrane</keyword>
<evidence type="ECO:0000256" key="2">
    <source>
        <dbReference type="ARBA" id="ARBA00022475"/>
    </source>
</evidence>
<keyword evidence="10" id="KW-0449">Lipoprotein</keyword>
<dbReference type="Gene3D" id="1.25.40.10">
    <property type="entry name" value="Tetratricopeptide repeat domain"/>
    <property type="match status" value="1"/>
</dbReference>
<protein>
    <recommendedName>
        <fullName evidence="12">Protein kinase domain-containing protein</fullName>
    </recommendedName>
</protein>
<keyword evidence="3" id="KW-0723">Serine/threonine-protein kinase</keyword>
<keyword evidence="6" id="KW-0547">Nucleotide-binding</keyword>
<evidence type="ECO:0000313" key="14">
    <source>
        <dbReference type="Proteomes" id="UP001552299"/>
    </source>
</evidence>
<keyword evidence="14" id="KW-1185">Reference proteome</keyword>
<keyword evidence="7" id="KW-0418">Kinase</keyword>
<dbReference type="SUPFAM" id="SSF48452">
    <property type="entry name" value="TPR-like"/>
    <property type="match status" value="1"/>
</dbReference>
<dbReference type="GO" id="GO:0005886">
    <property type="term" value="C:plasma membrane"/>
    <property type="evidence" value="ECO:0007669"/>
    <property type="project" value="UniProtKB-SubCell"/>
</dbReference>
<dbReference type="Gene3D" id="1.10.510.10">
    <property type="entry name" value="Transferase(Phosphotransferase) domain 1"/>
    <property type="match status" value="1"/>
</dbReference>
<name>A0ABD0ULW2_DENTH</name>
<comment type="subcellular location">
    <subcellularLocation>
        <location evidence="1">Cell membrane</location>
        <topology evidence="1">Lipid-anchor</topology>
    </subcellularLocation>
</comment>
<dbReference type="PANTHER" id="PTHR45863">
    <property type="entry name" value="SERINE/THREONINE-PROTEIN KINASE BSK5"/>
    <property type="match status" value="1"/>
</dbReference>
<feature type="region of interest" description="Disordered" evidence="11">
    <location>
        <begin position="380"/>
        <end position="422"/>
    </location>
</feature>
<dbReference type="EMBL" id="JANQDX010000013">
    <property type="protein sequence ID" value="KAL0913560.1"/>
    <property type="molecule type" value="Genomic_DNA"/>
</dbReference>
<evidence type="ECO:0000256" key="5">
    <source>
        <dbReference type="ARBA" id="ARBA00022707"/>
    </source>
</evidence>
<feature type="region of interest" description="Disordered" evidence="11">
    <location>
        <begin position="472"/>
        <end position="511"/>
    </location>
</feature>